<name>A0ACB8SEG4_9AGAM</name>
<organism evidence="1 2">
    <name type="scientific">Artomyces pyxidatus</name>
    <dbReference type="NCBI Taxonomy" id="48021"/>
    <lineage>
        <taxon>Eukaryota</taxon>
        <taxon>Fungi</taxon>
        <taxon>Dikarya</taxon>
        <taxon>Basidiomycota</taxon>
        <taxon>Agaricomycotina</taxon>
        <taxon>Agaricomycetes</taxon>
        <taxon>Russulales</taxon>
        <taxon>Auriscalpiaceae</taxon>
        <taxon>Artomyces</taxon>
    </lineage>
</organism>
<sequence length="109" mass="11301">MSHNTGNTNNQAGTNGQEAIGAPNGHGAAGANAGAAGERDVRATWPGIEADGEFMWVINAATGRVVMVQAPNGLAPATILERRIHQWRASDGWVYALTLPVVAFPVVAL</sequence>
<accession>A0ACB8SEG4</accession>
<reference evidence="1" key="1">
    <citation type="submission" date="2021-03" db="EMBL/GenBank/DDBJ databases">
        <authorList>
            <consortium name="DOE Joint Genome Institute"/>
            <person name="Ahrendt S."/>
            <person name="Looney B.P."/>
            <person name="Miyauchi S."/>
            <person name="Morin E."/>
            <person name="Drula E."/>
            <person name="Courty P.E."/>
            <person name="Chicoki N."/>
            <person name="Fauchery L."/>
            <person name="Kohler A."/>
            <person name="Kuo A."/>
            <person name="Labutti K."/>
            <person name="Pangilinan J."/>
            <person name="Lipzen A."/>
            <person name="Riley R."/>
            <person name="Andreopoulos W."/>
            <person name="He G."/>
            <person name="Johnson J."/>
            <person name="Barry K.W."/>
            <person name="Grigoriev I.V."/>
            <person name="Nagy L."/>
            <person name="Hibbett D."/>
            <person name="Henrissat B."/>
            <person name="Matheny P.B."/>
            <person name="Labbe J."/>
            <person name="Martin F."/>
        </authorList>
    </citation>
    <scope>NUCLEOTIDE SEQUENCE</scope>
    <source>
        <strain evidence="1">HHB10654</strain>
    </source>
</reference>
<comment type="caution">
    <text evidence="1">The sequence shown here is derived from an EMBL/GenBank/DDBJ whole genome shotgun (WGS) entry which is preliminary data.</text>
</comment>
<evidence type="ECO:0000313" key="1">
    <source>
        <dbReference type="EMBL" id="KAI0054567.1"/>
    </source>
</evidence>
<keyword evidence="2" id="KW-1185">Reference proteome</keyword>
<dbReference type="EMBL" id="MU277392">
    <property type="protein sequence ID" value="KAI0054567.1"/>
    <property type="molecule type" value="Genomic_DNA"/>
</dbReference>
<evidence type="ECO:0000313" key="2">
    <source>
        <dbReference type="Proteomes" id="UP000814140"/>
    </source>
</evidence>
<reference evidence="1" key="2">
    <citation type="journal article" date="2022" name="New Phytol.">
        <title>Evolutionary transition to the ectomycorrhizal habit in the genomes of a hyperdiverse lineage of mushroom-forming fungi.</title>
        <authorList>
            <person name="Looney B."/>
            <person name="Miyauchi S."/>
            <person name="Morin E."/>
            <person name="Drula E."/>
            <person name="Courty P.E."/>
            <person name="Kohler A."/>
            <person name="Kuo A."/>
            <person name="LaButti K."/>
            <person name="Pangilinan J."/>
            <person name="Lipzen A."/>
            <person name="Riley R."/>
            <person name="Andreopoulos W."/>
            <person name="He G."/>
            <person name="Johnson J."/>
            <person name="Nolan M."/>
            <person name="Tritt A."/>
            <person name="Barry K.W."/>
            <person name="Grigoriev I.V."/>
            <person name="Nagy L.G."/>
            <person name="Hibbett D."/>
            <person name="Henrissat B."/>
            <person name="Matheny P.B."/>
            <person name="Labbe J."/>
            <person name="Martin F.M."/>
        </authorList>
    </citation>
    <scope>NUCLEOTIDE SEQUENCE</scope>
    <source>
        <strain evidence="1">HHB10654</strain>
    </source>
</reference>
<protein>
    <submittedName>
        <fullName evidence="1">Uncharacterized protein</fullName>
    </submittedName>
</protein>
<proteinExistence type="predicted"/>
<gene>
    <name evidence="1" type="ORF">BV25DRAFT_1922581</name>
</gene>
<dbReference type="Proteomes" id="UP000814140">
    <property type="component" value="Unassembled WGS sequence"/>
</dbReference>